<organism evidence="3 4">
    <name type="scientific">Pseudomonas jessenii</name>
    <dbReference type="NCBI Taxonomy" id="77298"/>
    <lineage>
        <taxon>Bacteria</taxon>
        <taxon>Pseudomonadati</taxon>
        <taxon>Pseudomonadota</taxon>
        <taxon>Gammaproteobacteria</taxon>
        <taxon>Pseudomonadales</taxon>
        <taxon>Pseudomonadaceae</taxon>
        <taxon>Pseudomonas</taxon>
    </lineage>
</organism>
<sequence>MKTWMAVGVVLAALQASGMVFADDGGDGVKFVKSCKGLLRYWDGKPSETDYDAGAMGYCVGVVHGVRGTLQILGGELKDDRLRVCLPDDYIEQAGVRAVVKYLDEHPEKLTSLVVSVTMLALRSSYPCK</sequence>
<reference evidence="3 4" key="1">
    <citation type="submission" date="2018-07" db="EMBL/GenBank/DDBJ databases">
        <title>Genome sequencing of rice bacterial endophytes.</title>
        <authorList>
            <person name="Venturi V."/>
        </authorList>
    </citation>
    <scope>NUCLEOTIDE SEQUENCE [LARGE SCALE GENOMIC DNA]</scope>
    <source>
        <strain evidence="3 4">E2333</strain>
    </source>
</reference>
<keyword evidence="1" id="KW-0732">Signal</keyword>
<feature type="signal peptide" evidence="1">
    <location>
        <begin position="1"/>
        <end position="22"/>
    </location>
</feature>
<evidence type="ECO:0000259" key="2">
    <source>
        <dbReference type="Pfam" id="PF18602"/>
    </source>
</evidence>
<dbReference type="Pfam" id="PF18602">
    <property type="entry name" value="Rap1a"/>
    <property type="match status" value="1"/>
</dbReference>
<dbReference type="InterPro" id="IPR041238">
    <property type="entry name" value="Rap1a"/>
</dbReference>
<dbReference type="Proteomes" id="UP000255365">
    <property type="component" value="Unassembled WGS sequence"/>
</dbReference>
<dbReference type="AlphaFoldDB" id="A0A370S0M8"/>
<evidence type="ECO:0000313" key="4">
    <source>
        <dbReference type="Proteomes" id="UP000255365"/>
    </source>
</evidence>
<evidence type="ECO:0000256" key="1">
    <source>
        <dbReference type="SAM" id="SignalP"/>
    </source>
</evidence>
<dbReference type="RefSeq" id="WP_115148482.1">
    <property type="nucleotide sequence ID" value="NZ_QRAV01000033.1"/>
</dbReference>
<name>A0A370S0M8_PSEJE</name>
<proteinExistence type="predicted"/>
<protein>
    <recommendedName>
        <fullName evidence="2">Rap1a immunity protein domain-containing protein</fullName>
    </recommendedName>
</protein>
<evidence type="ECO:0000313" key="3">
    <source>
        <dbReference type="EMBL" id="RDL12667.1"/>
    </source>
</evidence>
<feature type="chain" id="PRO_5016588655" description="Rap1a immunity protein domain-containing protein" evidence="1">
    <location>
        <begin position="23"/>
        <end position="129"/>
    </location>
</feature>
<feature type="domain" description="Rap1a immunity protein" evidence="2">
    <location>
        <begin position="28"/>
        <end position="128"/>
    </location>
</feature>
<dbReference type="EMBL" id="QRAV01000033">
    <property type="protein sequence ID" value="RDL12667.1"/>
    <property type="molecule type" value="Genomic_DNA"/>
</dbReference>
<gene>
    <name evidence="3" type="ORF">DEU51_1331</name>
</gene>
<accession>A0A370S0M8</accession>
<comment type="caution">
    <text evidence="3">The sequence shown here is derived from an EMBL/GenBank/DDBJ whole genome shotgun (WGS) entry which is preliminary data.</text>
</comment>